<evidence type="ECO:0000313" key="9">
    <source>
        <dbReference type="Proteomes" id="UP001044222"/>
    </source>
</evidence>
<dbReference type="GO" id="GO:0006417">
    <property type="term" value="P:regulation of translation"/>
    <property type="evidence" value="ECO:0007669"/>
    <property type="project" value="UniProtKB-KW"/>
</dbReference>
<keyword evidence="3" id="KW-0694">RNA-binding</keyword>
<dbReference type="FunFam" id="3.30.70.330:FF:000011">
    <property type="entry name" value="trinucleotide repeat-containing gene 6A protein-like"/>
    <property type="match status" value="1"/>
</dbReference>
<feature type="compositionally biased region" description="Low complexity" evidence="5">
    <location>
        <begin position="257"/>
        <end position="267"/>
    </location>
</feature>
<feature type="region of interest" description="Disordered" evidence="5">
    <location>
        <begin position="234"/>
        <end position="307"/>
    </location>
</feature>
<sequence>MDLRDRNNGTTSSLNTTLPSNSAWPSMRASSYAGSLCSPAQCTSARSGDSKSAWSPGTAANSSLAHELWKVPLSSKAVSGPSRPPPGLTSQKQAHSWDTTMRLGGWGASDSRYTPGSSWGDSSSGRTTNWLVLKNLTPQIDGSTLRTLCMQHGPLITFHLNLPHGNAVVCYSSREEAAKAQKSLHMCVLGNTTILAEFASEEEISRFFAQGQSMTAASPSWQAMGTTQNRIGTIEGSQPFPGRTDPAHWSSAGGGDLQSSSSLWSTSNYPTSLWGSPSGGEGRGISSPSPINSFLPVDHLAGGGDTM</sequence>
<feature type="compositionally biased region" description="Low complexity" evidence="5">
    <location>
        <begin position="8"/>
        <end position="22"/>
    </location>
</feature>
<dbReference type="Pfam" id="PF00076">
    <property type="entry name" value="RRM_1"/>
    <property type="match status" value="1"/>
</dbReference>
<dbReference type="InterPro" id="IPR000504">
    <property type="entry name" value="RRM_dom"/>
</dbReference>
<dbReference type="EMBL" id="JAFIRN010000017">
    <property type="protein sequence ID" value="KAG5832144.1"/>
    <property type="molecule type" value="Genomic_DNA"/>
</dbReference>
<feature type="domain" description="TNRC6 PABC binding" evidence="7">
    <location>
        <begin position="3"/>
        <end position="127"/>
    </location>
</feature>
<feature type="region of interest" description="Disordered" evidence="5">
    <location>
        <begin position="75"/>
        <end position="96"/>
    </location>
</feature>
<dbReference type="Gene3D" id="3.30.70.330">
    <property type="match status" value="1"/>
</dbReference>
<dbReference type="GO" id="GO:0003723">
    <property type="term" value="F:RNA binding"/>
    <property type="evidence" value="ECO:0007669"/>
    <property type="project" value="UniProtKB-KW"/>
</dbReference>
<reference evidence="8" key="1">
    <citation type="submission" date="2021-01" db="EMBL/GenBank/DDBJ databases">
        <title>A chromosome-scale assembly of European eel, Anguilla anguilla.</title>
        <authorList>
            <person name="Henkel C."/>
            <person name="Jong-Raadsen S.A."/>
            <person name="Dufour S."/>
            <person name="Weltzien F.-A."/>
            <person name="Palstra A.P."/>
            <person name="Pelster B."/>
            <person name="Spaink H.P."/>
            <person name="Van Den Thillart G.E."/>
            <person name="Jansen H."/>
            <person name="Zahm M."/>
            <person name="Klopp C."/>
            <person name="Cedric C."/>
            <person name="Louis A."/>
            <person name="Berthelot C."/>
            <person name="Parey E."/>
            <person name="Roest Crollius H."/>
            <person name="Montfort J."/>
            <person name="Robinson-Rechavi M."/>
            <person name="Bucao C."/>
            <person name="Bouchez O."/>
            <person name="Gislard M."/>
            <person name="Lluch J."/>
            <person name="Milhes M."/>
            <person name="Lampietro C."/>
            <person name="Lopez Roques C."/>
            <person name="Donnadieu C."/>
            <person name="Braasch I."/>
            <person name="Desvignes T."/>
            <person name="Postlethwait J."/>
            <person name="Bobe J."/>
            <person name="Guiguen Y."/>
            <person name="Dirks R."/>
        </authorList>
    </citation>
    <scope>NUCLEOTIDE SEQUENCE</scope>
    <source>
        <strain evidence="8">Tag_6206</strain>
        <tissue evidence="8">Liver</tissue>
    </source>
</reference>
<keyword evidence="4" id="KW-0943">RNA-mediated gene silencing</keyword>
<evidence type="ECO:0000259" key="6">
    <source>
        <dbReference type="Pfam" id="PF00076"/>
    </source>
</evidence>
<dbReference type="PANTHER" id="PTHR13020:SF28">
    <property type="entry name" value="TRINUCLEOTIDE REPEAT-CONTAINING GENE 6A PROTEIN"/>
    <property type="match status" value="1"/>
</dbReference>
<evidence type="ECO:0000313" key="8">
    <source>
        <dbReference type="EMBL" id="KAG5832144.1"/>
    </source>
</evidence>
<dbReference type="GO" id="GO:0000932">
    <property type="term" value="C:P-body"/>
    <property type="evidence" value="ECO:0007669"/>
    <property type="project" value="TreeGrafter"/>
</dbReference>
<dbReference type="AlphaFoldDB" id="A0A9D3LKL4"/>
<dbReference type="SUPFAM" id="SSF54928">
    <property type="entry name" value="RNA-binding domain, RBD"/>
    <property type="match status" value="1"/>
</dbReference>
<comment type="similarity">
    <text evidence="1">Belongs to the GW182 family.</text>
</comment>
<protein>
    <recommendedName>
        <fullName evidence="10">TNRC6 PABC binding domain-containing protein</fullName>
    </recommendedName>
</protein>
<dbReference type="Pfam" id="PF16608">
    <property type="entry name" value="TNRC6-PABC_bdg"/>
    <property type="match status" value="1"/>
</dbReference>
<organism evidence="8 9">
    <name type="scientific">Anguilla anguilla</name>
    <name type="common">European freshwater eel</name>
    <name type="synonym">Muraena anguilla</name>
    <dbReference type="NCBI Taxonomy" id="7936"/>
    <lineage>
        <taxon>Eukaryota</taxon>
        <taxon>Metazoa</taxon>
        <taxon>Chordata</taxon>
        <taxon>Craniata</taxon>
        <taxon>Vertebrata</taxon>
        <taxon>Euteleostomi</taxon>
        <taxon>Actinopterygii</taxon>
        <taxon>Neopterygii</taxon>
        <taxon>Teleostei</taxon>
        <taxon>Anguilliformes</taxon>
        <taxon>Anguillidae</taxon>
        <taxon>Anguilla</taxon>
    </lineage>
</organism>
<evidence type="ECO:0000256" key="5">
    <source>
        <dbReference type="SAM" id="MobiDB-lite"/>
    </source>
</evidence>
<feature type="domain" description="RRM" evidence="6">
    <location>
        <begin position="131"/>
        <end position="194"/>
    </location>
</feature>
<dbReference type="InterPro" id="IPR012677">
    <property type="entry name" value="Nucleotide-bd_a/b_plait_sf"/>
</dbReference>
<dbReference type="GO" id="GO:0005654">
    <property type="term" value="C:nucleoplasm"/>
    <property type="evidence" value="ECO:0007669"/>
    <property type="project" value="TreeGrafter"/>
</dbReference>
<dbReference type="InterPro" id="IPR052068">
    <property type="entry name" value="GW182_domain"/>
</dbReference>
<evidence type="ECO:0008006" key="10">
    <source>
        <dbReference type="Google" id="ProtNLM"/>
    </source>
</evidence>
<evidence type="ECO:0000259" key="7">
    <source>
        <dbReference type="Pfam" id="PF16608"/>
    </source>
</evidence>
<evidence type="ECO:0000256" key="1">
    <source>
        <dbReference type="ARBA" id="ARBA00007302"/>
    </source>
</evidence>
<gene>
    <name evidence="8" type="ORF">ANANG_G00287990</name>
</gene>
<keyword evidence="2" id="KW-0810">Translation regulation</keyword>
<name>A0A9D3LKL4_ANGAN</name>
<dbReference type="InterPro" id="IPR032226">
    <property type="entry name" value="TNRC6_PABC-bd"/>
</dbReference>
<feature type="region of interest" description="Disordered" evidence="5">
    <location>
        <begin position="1"/>
        <end position="25"/>
    </location>
</feature>
<proteinExistence type="inferred from homology"/>
<dbReference type="GO" id="GO:0035195">
    <property type="term" value="P:miRNA-mediated post-transcriptional gene silencing"/>
    <property type="evidence" value="ECO:0007669"/>
    <property type="project" value="TreeGrafter"/>
</dbReference>
<keyword evidence="9" id="KW-1185">Reference proteome</keyword>
<dbReference type="PANTHER" id="PTHR13020">
    <property type="entry name" value="TRINUCLEOTIDE REPEAT-CONTAINING GENE 6"/>
    <property type="match status" value="1"/>
</dbReference>
<accession>A0A9D3LKL4</accession>
<dbReference type="Proteomes" id="UP001044222">
    <property type="component" value="Chromosome 17"/>
</dbReference>
<dbReference type="GO" id="GO:0060213">
    <property type="term" value="P:positive regulation of nuclear-transcribed mRNA poly(A) tail shortening"/>
    <property type="evidence" value="ECO:0007669"/>
    <property type="project" value="TreeGrafter"/>
</dbReference>
<dbReference type="InterPro" id="IPR035979">
    <property type="entry name" value="RBD_domain_sf"/>
</dbReference>
<evidence type="ECO:0000256" key="2">
    <source>
        <dbReference type="ARBA" id="ARBA00022845"/>
    </source>
</evidence>
<evidence type="ECO:0000256" key="3">
    <source>
        <dbReference type="ARBA" id="ARBA00022884"/>
    </source>
</evidence>
<comment type="caution">
    <text evidence="8">The sequence shown here is derived from an EMBL/GenBank/DDBJ whole genome shotgun (WGS) entry which is preliminary data.</text>
</comment>
<evidence type="ECO:0000256" key="4">
    <source>
        <dbReference type="ARBA" id="ARBA00023158"/>
    </source>
</evidence>